<accession>A0A6B0S4J9</accession>
<reference evidence="2" key="1">
    <citation type="submission" date="2019-10" db="EMBL/GenBank/DDBJ databases">
        <title>The sequence and de novo assembly of the wild yak genome.</title>
        <authorList>
            <person name="Liu Y."/>
        </authorList>
    </citation>
    <scope>NUCLEOTIDE SEQUENCE [LARGE SCALE GENOMIC DNA]</scope>
    <source>
        <strain evidence="2">WY2019</strain>
    </source>
</reference>
<comment type="caution">
    <text evidence="2">The sequence shown here is derived from an EMBL/GenBank/DDBJ whole genome shotgun (WGS) entry which is preliminary data.</text>
</comment>
<keyword evidence="3" id="KW-1185">Reference proteome</keyword>
<feature type="compositionally biased region" description="Basic residues" evidence="1">
    <location>
        <begin position="108"/>
        <end position="126"/>
    </location>
</feature>
<gene>
    <name evidence="2" type="ORF">E5288_WYG019725</name>
</gene>
<sequence>MVRTSSAARYREERRSLAPRICSPRDAASGRGRAETPPRGHRGGGADAPSHGGELTPNLAMRLGTAWLDPPDLPPERVCARARPDGGTVGEPRNSEEGRTWASESPRRRQRLGRAARRPRRGRTRTLRPSAAWDARVQTRRSRRLPRWENRFVHSGPWGRRTDAAFLFKPCCQPGV</sequence>
<evidence type="ECO:0000256" key="1">
    <source>
        <dbReference type="SAM" id="MobiDB-lite"/>
    </source>
</evidence>
<protein>
    <submittedName>
        <fullName evidence="2">Uncharacterized protein</fullName>
    </submittedName>
</protein>
<evidence type="ECO:0000313" key="3">
    <source>
        <dbReference type="Proteomes" id="UP000322234"/>
    </source>
</evidence>
<evidence type="ECO:0000313" key="2">
    <source>
        <dbReference type="EMBL" id="MXQ97438.1"/>
    </source>
</evidence>
<organism evidence="2 3">
    <name type="scientific">Bos mutus</name>
    <name type="common">wild yak</name>
    <dbReference type="NCBI Taxonomy" id="72004"/>
    <lineage>
        <taxon>Eukaryota</taxon>
        <taxon>Metazoa</taxon>
        <taxon>Chordata</taxon>
        <taxon>Craniata</taxon>
        <taxon>Vertebrata</taxon>
        <taxon>Euteleostomi</taxon>
        <taxon>Mammalia</taxon>
        <taxon>Eutheria</taxon>
        <taxon>Laurasiatheria</taxon>
        <taxon>Artiodactyla</taxon>
        <taxon>Ruminantia</taxon>
        <taxon>Pecora</taxon>
        <taxon>Bovidae</taxon>
        <taxon>Bovinae</taxon>
        <taxon>Bos</taxon>
    </lineage>
</organism>
<dbReference type="AlphaFoldDB" id="A0A6B0S4J9"/>
<dbReference type="Proteomes" id="UP000322234">
    <property type="component" value="Unassembled WGS sequence"/>
</dbReference>
<feature type="compositionally biased region" description="Basic and acidic residues" evidence="1">
    <location>
        <begin position="74"/>
        <end position="84"/>
    </location>
</feature>
<proteinExistence type="predicted"/>
<feature type="region of interest" description="Disordered" evidence="1">
    <location>
        <begin position="1"/>
        <end position="135"/>
    </location>
</feature>
<dbReference type="EMBL" id="VBQZ03000191">
    <property type="protein sequence ID" value="MXQ97438.1"/>
    <property type="molecule type" value="Genomic_DNA"/>
</dbReference>
<name>A0A6B0S4J9_9CETA</name>